<gene>
    <name evidence="1" type="ORF">ABE960_04630</name>
</gene>
<dbReference type="Proteomes" id="UP001442468">
    <property type="component" value="Unassembled WGS sequence"/>
</dbReference>
<dbReference type="RefSeq" id="WP_349761069.1">
    <property type="nucleotide sequence ID" value="NZ_JBEGCJ010000002.1"/>
</dbReference>
<sequence length="44" mass="5042">MPISPLHDWDLAPMDAISLQKRLAGRVSYTAAPFFRYVPCPRRP</sequence>
<organism evidence="1 2">
    <name type="scientific">Halomonas aquatica</name>
    <dbReference type="NCBI Taxonomy" id="3151123"/>
    <lineage>
        <taxon>Bacteria</taxon>
        <taxon>Pseudomonadati</taxon>
        <taxon>Pseudomonadota</taxon>
        <taxon>Gammaproteobacteria</taxon>
        <taxon>Oceanospirillales</taxon>
        <taxon>Halomonadaceae</taxon>
        <taxon>Halomonas</taxon>
    </lineage>
</organism>
<evidence type="ECO:0000313" key="2">
    <source>
        <dbReference type="Proteomes" id="UP001442468"/>
    </source>
</evidence>
<reference evidence="1 2" key="1">
    <citation type="submission" date="2024-05" db="EMBL/GenBank/DDBJ databases">
        <title>Halomonas sp. SSM6 16S ribosomal RNA gene Genome sequencing and assembly.</title>
        <authorList>
            <person name="Yook S."/>
        </authorList>
    </citation>
    <scope>NUCLEOTIDE SEQUENCE [LARGE SCALE GENOMIC DNA]</scope>
    <source>
        <strain evidence="1 2">SSM6</strain>
    </source>
</reference>
<evidence type="ECO:0000313" key="1">
    <source>
        <dbReference type="EMBL" id="MEQ6916809.1"/>
    </source>
</evidence>
<name>A0ABV1NGC2_9GAMM</name>
<keyword evidence="2" id="KW-1185">Reference proteome</keyword>
<protein>
    <submittedName>
        <fullName evidence="1">Uncharacterized protein</fullName>
    </submittedName>
</protein>
<accession>A0ABV1NGC2</accession>
<dbReference type="EMBL" id="JBEGCJ010000002">
    <property type="protein sequence ID" value="MEQ6916809.1"/>
    <property type="molecule type" value="Genomic_DNA"/>
</dbReference>
<comment type="caution">
    <text evidence="1">The sequence shown here is derived from an EMBL/GenBank/DDBJ whole genome shotgun (WGS) entry which is preliminary data.</text>
</comment>
<proteinExistence type="predicted"/>